<dbReference type="EMBL" id="CP015440">
    <property type="protein sequence ID" value="ANB62384.1"/>
    <property type="molecule type" value="Genomic_DNA"/>
</dbReference>
<gene>
    <name evidence="1" type="ORF">GFC30_3283</name>
</gene>
<dbReference type="OrthoDB" id="3723182at2"/>
<dbReference type="AlphaFoldDB" id="A0A161HV30"/>
<proteinExistence type="predicted"/>
<evidence type="ECO:0000313" key="1">
    <source>
        <dbReference type="EMBL" id="ANB62384.1"/>
    </source>
</evidence>
<keyword evidence="1" id="KW-0614">Plasmid</keyword>
<evidence type="ECO:0000313" key="2">
    <source>
        <dbReference type="Proteomes" id="UP000076865"/>
    </source>
</evidence>
<keyword evidence="2" id="KW-1185">Reference proteome</keyword>
<sequence>MNNWNMWWVKNEIFLSQLNLFGFLRLCDEESINFFLEQIETNKKYLSEYLNENYLDSKEINNWIKINRIPYADYTYAKDIHLYDEEKMLEYNMIKKHPDISFEFSGVCQCFPSQIINETVFDALTGYTEKRDKVHLFHILNKLLKSTKCIYMNFPSLKKTYPSNGARHTLDIFATHNNKILYLSPLLDDWEIVESFRYDDSLLIVTCTYERMQWKYRNHIFYRDILLELGHLKEILEFLNIRETKLNKKRNIVNEFNKCLKFRNFYTEVSCIYEIDR</sequence>
<protein>
    <submittedName>
        <fullName evidence="1">Uncharacterized protein</fullName>
    </submittedName>
</protein>
<geneLocation type="plasmid" evidence="2">
    <name>pdsm15939_2</name>
</geneLocation>
<dbReference type="PATRIC" id="fig|294699.3.peg.3368"/>
<name>A0A161HV30_9BACL</name>
<reference evidence="1 2" key="1">
    <citation type="journal article" date="2006" name="Syst. Appl. Microbiol.">
        <title>Anoxybacillus amylolyticus sp. nov., a thermophilic amylase producing bacterium isolated from Mount Rittmann (Antarctica).</title>
        <authorList>
            <person name="Poli A."/>
            <person name="Esposito E."/>
            <person name="Lama L."/>
            <person name="Orlando P."/>
            <person name="Nicolaus G."/>
            <person name="de Appolonia F."/>
            <person name="Gambacorta A."/>
            <person name="Nicolaus B."/>
        </authorList>
    </citation>
    <scope>NUCLEOTIDE SEQUENCE [LARGE SCALE GENOMIC DNA]</scope>
    <source>
        <strain evidence="1 2">DSM 15939</strain>
        <plasmid evidence="2">Plasmid pdsm15939_2</plasmid>
    </source>
</reference>
<dbReference type="KEGG" id="aamy:GFC30_3283"/>
<dbReference type="Proteomes" id="UP000076865">
    <property type="component" value="Plasmid pDSM15939_2"/>
</dbReference>
<dbReference type="RefSeq" id="WP_066328068.1">
    <property type="nucleotide sequence ID" value="NZ_CP015440.1"/>
</dbReference>
<accession>A0A161HV30</accession>
<organism evidence="1 2">
    <name type="scientific">Anoxybacteroides amylolyticum</name>
    <dbReference type="NCBI Taxonomy" id="294699"/>
    <lineage>
        <taxon>Bacteria</taxon>
        <taxon>Bacillati</taxon>
        <taxon>Bacillota</taxon>
        <taxon>Bacilli</taxon>
        <taxon>Bacillales</taxon>
        <taxon>Anoxybacillaceae</taxon>
        <taxon>Anoxybacteroides</taxon>
    </lineage>
</organism>